<name>A0A6A6R5N2_9PEZI</name>
<feature type="region of interest" description="Disordered" evidence="1">
    <location>
        <begin position="12"/>
        <end position="174"/>
    </location>
</feature>
<reference evidence="2" key="1">
    <citation type="journal article" date="2020" name="Stud. Mycol.">
        <title>101 Dothideomycetes genomes: a test case for predicting lifestyles and emergence of pathogens.</title>
        <authorList>
            <person name="Haridas S."/>
            <person name="Albert R."/>
            <person name="Binder M."/>
            <person name="Bloem J."/>
            <person name="Labutti K."/>
            <person name="Salamov A."/>
            <person name="Andreopoulos B."/>
            <person name="Baker S."/>
            <person name="Barry K."/>
            <person name="Bills G."/>
            <person name="Bluhm B."/>
            <person name="Cannon C."/>
            <person name="Castanera R."/>
            <person name="Culley D."/>
            <person name="Daum C."/>
            <person name="Ezra D."/>
            <person name="Gonzalez J."/>
            <person name="Henrissat B."/>
            <person name="Kuo A."/>
            <person name="Liang C."/>
            <person name="Lipzen A."/>
            <person name="Lutzoni F."/>
            <person name="Magnuson J."/>
            <person name="Mondo S."/>
            <person name="Nolan M."/>
            <person name="Ohm R."/>
            <person name="Pangilinan J."/>
            <person name="Park H.-J."/>
            <person name="Ramirez L."/>
            <person name="Alfaro M."/>
            <person name="Sun H."/>
            <person name="Tritt A."/>
            <person name="Yoshinaga Y."/>
            <person name="Zwiers L.-H."/>
            <person name="Turgeon B."/>
            <person name="Goodwin S."/>
            <person name="Spatafora J."/>
            <person name="Crous P."/>
            <person name="Grigoriev I."/>
        </authorList>
    </citation>
    <scope>NUCLEOTIDE SEQUENCE</scope>
    <source>
        <strain evidence="2">CBS 269.34</strain>
    </source>
</reference>
<feature type="compositionally biased region" description="Basic and acidic residues" evidence="1">
    <location>
        <begin position="121"/>
        <end position="136"/>
    </location>
</feature>
<proteinExistence type="predicted"/>
<evidence type="ECO:0000313" key="2">
    <source>
        <dbReference type="EMBL" id="KAF2498777.1"/>
    </source>
</evidence>
<evidence type="ECO:0000256" key="1">
    <source>
        <dbReference type="SAM" id="MobiDB-lite"/>
    </source>
</evidence>
<dbReference type="Proteomes" id="UP000799750">
    <property type="component" value="Unassembled WGS sequence"/>
</dbReference>
<gene>
    <name evidence="2" type="ORF">BU16DRAFT_305091</name>
</gene>
<dbReference type="OrthoDB" id="2537141at2759"/>
<sequence>MDVRKWLDEVVHPEKAASLPDQLGLPQFLHPKRDRQDPSDQAGAPAPARKHGRKDRSAASDSSILQARQHRTRKDASEHDAPVIAGANRASSPAEHRSDHSSSVSVASDHRYERKPRHKTRPDLYEPKQDASNERGSRKHRRGKDESRKEKRKSRRKKTDNPGAGLVQSFHANNVPRDRLTVRAHLHAI</sequence>
<keyword evidence="3" id="KW-1185">Reference proteome</keyword>
<dbReference type="EMBL" id="MU004185">
    <property type="protein sequence ID" value="KAF2498777.1"/>
    <property type="molecule type" value="Genomic_DNA"/>
</dbReference>
<evidence type="ECO:0000313" key="3">
    <source>
        <dbReference type="Proteomes" id="UP000799750"/>
    </source>
</evidence>
<protein>
    <submittedName>
        <fullName evidence="2">Uncharacterized protein</fullName>
    </submittedName>
</protein>
<dbReference type="AlphaFoldDB" id="A0A6A6R5N2"/>
<organism evidence="2 3">
    <name type="scientific">Lophium mytilinum</name>
    <dbReference type="NCBI Taxonomy" id="390894"/>
    <lineage>
        <taxon>Eukaryota</taxon>
        <taxon>Fungi</taxon>
        <taxon>Dikarya</taxon>
        <taxon>Ascomycota</taxon>
        <taxon>Pezizomycotina</taxon>
        <taxon>Dothideomycetes</taxon>
        <taxon>Pleosporomycetidae</taxon>
        <taxon>Mytilinidiales</taxon>
        <taxon>Mytilinidiaceae</taxon>
        <taxon>Lophium</taxon>
    </lineage>
</organism>
<accession>A0A6A6R5N2</accession>